<keyword evidence="3" id="KW-1185">Reference proteome</keyword>
<organism evidence="2 3">
    <name type="scientific">Microlunatus sagamiharensis</name>
    <dbReference type="NCBI Taxonomy" id="546874"/>
    <lineage>
        <taxon>Bacteria</taxon>
        <taxon>Bacillati</taxon>
        <taxon>Actinomycetota</taxon>
        <taxon>Actinomycetes</taxon>
        <taxon>Propionibacteriales</taxon>
        <taxon>Propionibacteriaceae</taxon>
        <taxon>Microlunatus</taxon>
    </lineage>
</organism>
<keyword evidence="1" id="KW-0812">Transmembrane</keyword>
<gene>
    <name evidence="2" type="ORF">SAMN04488544_2020</name>
</gene>
<feature type="transmembrane region" description="Helical" evidence="1">
    <location>
        <begin position="136"/>
        <end position="158"/>
    </location>
</feature>
<evidence type="ECO:0000256" key="1">
    <source>
        <dbReference type="SAM" id="Phobius"/>
    </source>
</evidence>
<keyword evidence="1" id="KW-0472">Membrane</keyword>
<dbReference type="STRING" id="546874.SAMN04488544_2020"/>
<keyword evidence="1" id="KW-1133">Transmembrane helix</keyword>
<name>A0A1H2MGV6_9ACTN</name>
<dbReference type="Proteomes" id="UP000198825">
    <property type="component" value="Chromosome I"/>
</dbReference>
<protein>
    <submittedName>
        <fullName evidence="2">Uncharacterized protein</fullName>
    </submittedName>
</protein>
<evidence type="ECO:0000313" key="2">
    <source>
        <dbReference type="EMBL" id="SDU92255.1"/>
    </source>
</evidence>
<accession>A0A1H2MGV6</accession>
<dbReference type="EMBL" id="LT629799">
    <property type="protein sequence ID" value="SDU92255.1"/>
    <property type="molecule type" value="Genomic_DNA"/>
</dbReference>
<feature type="transmembrane region" description="Helical" evidence="1">
    <location>
        <begin position="106"/>
        <end position="124"/>
    </location>
</feature>
<reference evidence="3" key="1">
    <citation type="submission" date="2016-10" db="EMBL/GenBank/DDBJ databases">
        <authorList>
            <person name="Varghese N."/>
            <person name="Submissions S."/>
        </authorList>
    </citation>
    <scope>NUCLEOTIDE SEQUENCE [LARGE SCALE GENOMIC DNA]</scope>
    <source>
        <strain evidence="3">DSM 21743</strain>
    </source>
</reference>
<dbReference type="RefSeq" id="WP_091074301.1">
    <property type="nucleotide sequence ID" value="NZ_LT629799.1"/>
</dbReference>
<dbReference type="AlphaFoldDB" id="A0A1H2MGV6"/>
<evidence type="ECO:0000313" key="3">
    <source>
        <dbReference type="Proteomes" id="UP000198825"/>
    </source>
</evidence>
<proteinExistence type="predicted"/>
<sequence length="178" mass="19667">MAEPGSTERGSRLRRLHERLLNPPLETGSTRLLVRREADGWTISEPAASRPLRRAVSRDQALTGATSTLAEFRGGQIEVTEEDGSTQLIPVTRGKRPWWRVSQSPVSGLLLGLLWLGLFIIRVLDSEWPPGWSRDTVALVLTGLCAALYLPSSVLRVVRNARTRTRGHPSRRRGGSGD</sequence>